<feature type="domain" description="RNase H type-1" evidence="6">
    <location>
        <begin position="696"/>
        <end position="759"/>
    </location>
</feature>
<dbReference type="NCBIfam" id="TIGR00006">
    <property type="entry name" value="16S rRNA (cytosine(1402)-N(4))-methyltransferase RsmH"/>
    <property type="match status" value="1"/>
</dbReference>
<keyword evidence="8" id="KW-1185">Reference proteome</keyword>
<dbReference type="Pfam" id="PF13456">
    <property type="entry name" value="RVT_3"/>
    <property type="match status" value="1"/>
</dbReference>
<dbReference type="CDD" id="cd06222">
    <property type="entry name" value="RNase_H_like"/>
    <property type="match status" value="1"/>
</dbReference>
<dbReference type="PANTHER" id="PTHR11265:SF0">
    <property type="entry name" value="12S RRNA N4-METHYLCYTIDINE METHYLTRANSFERASE"/>
    <property type="match status" value="1"/>
</dbReference>
<dbReference type="EMBL" id="JBBPBM010000030">
    <property type="protein sequence ID" value="KAK8535499.1"/>
    <property type="molecule type" value="Genomic_DNA"/>
</dbReference>
<organism evidence="7 8">
    <name type="scientific">Hibiscus sabdariffa</name>
    <name type="common">roselle</name>
    <dbReference type="NCBI Taxonomy" id="183260"/>
    <lineage>
        <taxon>Eukaryota</taxon>
        <taxon>Viridiplantae</taxon>
        <taxon>Streptophyta</taxon>
        <taxon>Embryophyta</taxon>
        <taxon>Tracheophyta</taxon>
        <taxon>Spermatophyta</taxon>
        <taxon>Magnoliopsida</taxon>
        <taxon>eudicotyledons</taxon>
        <taxon>Gunneridae</taxon>
        <taxon>Pentapetalae</taxon>
        <taxon>rosids</taxon>
        <taxon>malvids</taxon>
        <taxon>Malvales</taxon>
        <taxon>Malvaceae</taxon>
        <taxon>Malvoideae</taxon>
        <taxon>Hibiscus</taxon>
    </lineage>
</organism>
<evidence type="ECO:0000256" key="5">
    <source>
        <dbReference type="SAM" id="MobiDB-lite"/>
    </source>
</evidence>
<evidence type="ECO:0000256" key="2">
    <source>
        <dbReference type="ARBA" id="ARBA00022603"/>
    </source>
</evidence>
<keyword evidence="2" id="KW-0489">Methyltransferase</keyword>
<dbReference type="HAMAP" id="MF_01007">
    <property type="entry name" value="16SrRNA_methyltr_H"/>
    <property type="match status" value="1"/>
</dbReference>
<dbReference type="PANTHER" id="PTHR11265">
    <property type="entry name" value="S-ADENOSYL-METHYLTRANSFERASE MRAW"/>
    <property type="match status" value="1"/>
</dbReference>
<evidence type="ECO:0000256" key="3">
    <source>
        <dbReference type="ARBA" id="ARBA00022679"/>
    </source>
</evidence>
<name>A0ABR2DCR8_9ROSI</name>
<dbReference type="InterPro" id="IPR002903">
    <property type="entry name" value="RsmH"/>
</dbReference>
<dbReference type="InterPro" id="IPR002156">
    <property type="entry name" value="RNaseH_domain"/>
</dbReference>
<sequence>MAATAPAIAKHTMRMMLTASLSLPVSSRSASLSAKRFLYNQYPTKSRALVRFSCRSVTTDTSKKKEKEKGTAKEKRRTRSLRSAEEEDSSSSSPSFTTSTSVLMQRSHVPVMLGEVLDVFSSNSKPLSAFVDCTLGAAGHASEIIQSHPELKLFIGMDVDPLALRMSRSRITAVSHSHPHPNFQALTFLKNFRHIKSLLAQVDHISSGVDGILMDLGMSSMQVNNPDRGFSVLANGPLDMRMDPQASLKAEDILNSWPDTEVGRILRDYGEERNWRLLQNKIVQARLHGGLHSTGELVDVIRSATPGTRGGRQGWIKTATRVFQALRIAVNDELKTLEDSLFACFDCLAPGGRLAVISFHSLEDRIVKQAFLKIISEEGRDSVKDQSKVEGKNYQKESWIRQTIQGWNGTILTKRPITPSEKEEGFNRRSRSAKLRLLPVDKSIKIADFAVARIEVLTEGMTPETGTYRWMAPTSCSFSIFLGACFVPAMEAKKTEQLKIFIAKSILQAMPSYVMQSTYLSKSTCDEIEKLIRHFVWGSSSASRKVHLVHWQQMQQPLEHGGLGLKDLHRQNQAFLMKFAFQLVTNIDKLWIRVVKAKYNWIDQVLMSLKLDKPLRHYYIGQGESENTCVADWVTVSGEWNWSRLQMVLSSNVLNCLATIPTPNDSFRVDIPCWRWESKQIFTTKFAYEFLHVPSWNFGYKKLIIESNSFDVVDLLLHQPDVLRSDTLAITIRQMLALNWEVQIHKIGRESNRVADALAGASRGSPIGKTLYTTMPSFVHGLIMKGF</sequence>
<proteinExistence type="inferred from homology"/>
<feature type="region of interest" description="Disordered" evidence="5">
    <location>
        <begin position="59"/>
        <end position="99"/>
    </location>
</feature>
<accession>A0ABR2DCR8</accession>
<dbReference type="InterPro" id="IPR029063">
    <property type="entry name" value="SAM-dependent_MTases_sf"/>
</dbReference>
<protein>
    <recommendedName>
        <fullName evidence="6">RNase H type-1 domain-containing protein</fullName>
    </recommendedName>
</protein>
<evidence type="ECO:0000313" key="7">
    <source>
        <dbReference type="EMBL" id="KAK8535499.1"/>
    </source>
</evidence>
<comment type="caution">
    <text evidence="7">The sequence shown here is derived from an EMBL/GenBank/DDBJ whole genome shotgun (WGS) entry which is preliminary data.</text>
</comment>
<dbReference type="InterPro" id="IPR044730">
    <property type="entry name" value="RNase_H-like_dom_plant"/>
</dbReference>
<evidence type="ECO:0000256" key="1">
    <source>
        <dbReference type="ARBA" id="ARBA00010396"/>
    </source>
</evidence>
<keyword evidence="3" id="KW-0808">Transferase</keyword>
<dbReference type="Proteomes" id="UP001472677">
    <property type="component" value="Unassembled WGS sequence"/>
</dbReference>
<dbReference type="InterPro" id="IPR023397">
    <property type="entry name" value="SAM-dep_MeTrfase_MraW_recog"/>
</dbReference>
<dbReference type="SUPFAM" id="SSF53335">
    <property type="entry name" value="S-adenosyl-L-methionine-dependent methyltransferases"/>
    <property type="match status" value="1"/>
</dbReference>
<reference evidence="7 8" key="1">
    <citation type="journal article" date="2024" name="G3 (Bethesda)">
        <title>Genome assembly of Hibiscus sabdariffa L. provides insights into metabolisms of medicinal natural products.</title>
        <authorList>
            <person name="Kim T."/>
        </authorList>
    </citation>
    <scope>NUCLEOTIDE SEQUENCE [LARGE SCALE GENOMIC DNA]</scope>
    <source>
        <strain evidence="7">TK-2024</strain>
        <tissue evidence="7">Old leaves</tissue>
    </source>
</reference>
<keyword evidence="4" id="KW-0949">S-adenosyl-L-methionine</keyword>
<comment type="similarity">
    <text evidence="1">Belongs to the methyltransferase superfamily. RsmH family.</text>
</comment>
<dbReference type="Gene3D" id="3.40.50.150">
    <property type="entry name" value="Vaccinia Virus protein VP39"/>
    <property type="match status" value="1"/>
</dbReference>
<dbReference type="Pfam" id="PF01795">
    <property type="entry name" value="Methyltransf_5"/>
    <property type="match status" value="1"/>
</dbReference>
<feature type="compositionally biased region" description="Low complexity" evidence="5">
    <location>
        <begin position="90"/>
        <end position="99"/>
    </location>
</feature>
<dbReference type="Gene3D" id="1.10.150.170">
    <property type="entry name" value="Putative methyltransferase TM0872, insert domain"/>
    <property type="match status" value="1"/>
</dbReference>
<gene>
    <name evidence="7" type="ORF">V6N12_057015</name>
</gene>
<evidence type="ECO:0000256" key="4">
    <source>
        <dbReference type="ARBA" id="ARBA00022691"/>
    </source>
</evidence>
<dbReference type="SUPFAM" id="SSF81799">
    <property type="entry name" value="Putative methyltransferase TM0872, insert domain"/>
    <property type="match status" value="1"/>
</dbReference>
<evidence type="ECO:0000259" key="6">
    <source>
        <dbReference type="Pfam" id="PF13456"/>
    </source>
</evidence>
<feature type="compositionally biased region" description="Basic and acidic residues" evidence="5">
    <location>
        <begin position="61"/>
        <end position="73"/>
    </location>
</feature>
<evidence type="ECO:0000313" key="8">
    <source>
        <dbReference type="Proteomes" id="UP001472677"/>
    </source>
</evidence>